<dbReference type="Pfam" id="PF08355">
    <property type="entry name" value="EF_assoc_1"/>
    <property type="match status" value="1"/>
</dbReference>
<dbReference type="InterPro" id="IPR052266">
    <property type="entry name" value="Miro-EF-hand_domain"/>
</dbReference>
<feature type="domain" description="Miro" evidence="16">
    <location>
        <begin position="299"/>
        <end position="468"/>
    </location>
</feature>
<comment type="similarity">
    <text evidence="2">Belongs to the mitochondrial Rho GTPase family.</text>
</comment>
<sequence>MLDLRDEHYPINLELVMGPIMQKFREIETCIECSAANLVQVAEVFYYAQKAVLHPTAPLFDQESQSLRPRCIRALKRIFVLCDHDMDSALNDDELNKFQIKCFNAPLSPSEIEDVKRVVNEKVPEGINHRGLTLKGFLYLHAVFIEKGRLETTWTVLREFGYNDELELQEEINLPALSERAPSQSVELTSAALDFLKGIFSLFDSNKDGALQDSELDELFSTAPENPWDEAPYDDAVERTEQGDLELSAFISQWALMTLLDPAQSLAYLRYLGYTGDPATAFRVTRKRSLDVKKKHTDRHVFQCFVFGPKNAGKSALLSSFVGRPFRNNYEITSNQCYTVNSVEQRGGIKKTLILHEIQEDNVKEFLSSKDSLAACDVAVFVYESSEEYSLKRASELLMDVAREGEESGYGVPCLLISAKCDSQSYLKEIKETKMISQAMKIGAPIHINVKENNMNGVFRKIVNAAEQCHLNIPETEQGINKKHYRQLVNCSLIVASVGAAVAITLTAYRTYAIKKAASS</sequence>
<dbReference type="InterPro" id="IPR001806">
    <property type="entry name" value="Small_GTPase"/>
</dbReference>
<keyword evidence="3 14" id="KW-0812">Transmembrane</keyword>
<dbReference type="InterPro" id="IPR011992">
    <property type="entry name" value="EF-hand-dom_pair"/>
</dbReference>
<dbReference type="PANTHER" id="PTHR46819">
    <property type="entry name" value="EF-HAND CALCIUM-BINDING DOMAIN-CONTAINING PROTEIN 7"/>
    <property type="match status" value="1"/>
</dbReference>
<dbReference type="SUPFAM" id="SSF52540">
    <property type="entry name" value="P-loop containing nucleoside triphosphate hydrolases"/>
    <property type="match status" value="1"/>
</dbReference>
<evidence type="ECO:0000256" key="6">
    <source>
        <dbReference type="ARBA" id="ARBA00022741"/>
    </source>
</evidence>
<comment type="subcellular location">
    <subcellularLocation>
        <location evidence="1">Mitochondrion outer membrane</location>
        <topology evidence="1">Single-pass type IV membrane protein</topology>
    </subcellularLocation>
</comment>
<evidence type="ECO:0000256" key="10">
    <source>
        <dbReference type="ARBA" id="ARBA00022989"/>
    </source>
</evidence>
<dbReference type="Pfam" id="PF00071">
    <property type="entry name" value="Ras"/>
    <property type="match status" value="1"/>
</dbReference>
<evidence type="ECO:0000256" key="12">
    <source>
        <dbReference type="ARBA" id="ARBA00023134"/>
    </source>
</evidence>
<dbReference type="SUPFAM" id="SSF47473">
    <property type="entry name" value="EF-hand"/>
    <property type="match status" value="1"/>
</dbReference>
<evidence type="ECO:0000256" key="3">
    <source>
        <dbReference type="ARBA" id="ARBA00022692"/>
    </source>
</evidence>
<dbReference type="InterPro" id="IPR002048">
    <property type="entry name" value="EF_hand_dom"/>
</dbReference>
<dbReference type="GO" id="GO:0003924">
    <property type="term" value="F:GTPase activity"/>
    <property type="evidence" value="ECO:0007669"/>
    <property type="project" value="InterPro"/>
</dbReference>
<evidence type="ECO:0000256" key="14">
    <source>
        <dbReference type="SAM" id="Phobius"/>
    </source>
</evidence>
<dbReference type="OrthoDB" id="10020961at2759"/>
<evidence type="ECO:0000256" key="13">
    <source>
        <dbReference type="ARBA" id="ARBA00023136"/>
    </source>
</evidence>
<dbReference type="FunFam" id="1.10.238.10:FF:000011">
    <property type="entry name" value="Mitochondrial Rho GTPase"/>
    <property type="match status" value="1"/>
</dbReference>
<dbReference type="PANTHER" id="PTHR46819:SF1">
    <property type="entry name" value="EF-HAND CALCIUM-BINDING DOMAIN-CONTAINING PROTEIN 7"/>
    <property type="match status" value="1"/>
</dbReference>
<dbReference type="Gene3D" id="3.40.50.300">
    <property type="entry name" value="P-loop containing nucleotide triphosphate hydrolases"/>
    <property type="match status" value="1"/>
</dbReference>
<dbReference type="AlphaFoldDB" id="A0A2U1LRM4"/>
<dbReference type="PROSITE" id="PS51423">
    <property type="entry name" value="MIRO"/>
    <property type="match status" value="1"/>
</dbReference>
<evidence type="ECO:0000256" key="1">
    <source>
        <dbReference type="ARBA" id="ARBA00004200"/>
    </source>
</evidence>
<dbReference type="PROSITE" id="PS50222">
    <property type="entry name" value="EF_HAND_2"/>
    <property type="match status" value="1"/>
</dbReference>
<dbReference type="GO" id="GO:0005741">
    <property type="term" value="C:mitochondrial outer membrane"/>
    <property type="evidence" value="ECO:0007669"/>
    <property type="project" value="UniProtKB-SubCell"/>
</dbReference>
<organism evidence="17 18">
    <name type="scientific">Artemisia annua</name>
    <name type="common">Sweet wormwood</name>
    <dbReference type="NCBI Taxonomy" id="35608"/>
    <lineage>
        <taxon>Eukaryota</taxon>
        <taxon>Viridiplantae</taxon>
        <taxon>Streptophyta</taxon>
        <taxon>Embryophyta</taxon>
        <taxon>Tracheophyta</taxon>
        <taxon>Spermatophyta</taxon>
        <taxon>Magnoliopsida</taxon>
        <taxon>eudicotyledons</taxon>
        <taxon>Gunneridae</taxon>
        <taxon>Pentapetalae</taxon>
        <taxon>asterids</taxon>
        <taxon>campanulids</taxon>
        <taxon>Asterales</taxon>
        <taxon>Asteraceae</taxon>
        <taxon>Asteroideae</taxon>
        <taxon>Anthemideae</taxon>
        <taxon>Artemisiinae</taxon>
        <taxon>Artemisia</taxon>
    </lineage>
</organism>
<evidence type="ECO:0000256" key="8">
    <source>
        <dbReference type="ARBA" id="ARBA00022801"/>
    </source>
</evidence>
<dbReference type="InterPro" id="IPR018247">
    <property type="entry name" value="EF_Hand_1_Ca_BS"/>
</dbReference>
<dbReference type="STRING" id="35608.A0A2U1LRM4"/>
<dbReference type="Gene3D" id="1.10.238.10">
    <property type="entry name" value="EF-hand"/>
    <property type="match status" value="2"/>
</dbReference>
<keyword evidence="18" id="KW-1185">Reference proteome</keyword>
<evidence type="ECO:0000259" key="16">
    <source>
        <dbReference type="PROSITE" id="PS51423"/>
    </source>
</evidence>
<evidence type="ECO:0000256" key="9">
    <source>
        <dbReference type="ARBA" id="ARBA00022837"/>
    </source>
</evidence>
<gene>
    <name evidence="17" type="ORF">CTI12_AA462450</name>
</gene>
<keyword evidence="5" id="KW-0677">Repeat</keyword>
<reference evidence="17 18" key="1">
    <citation type="journal article" date="2018" name="Mol. Plant">
        <title>The genome of Artemisia annua provides insight into the evolution of Asteraceae family and artemisinin biosynthesis.</title>
        <authorList>
            <person name="Shen Q."/>
            <person name="Zhang L."/>
            <person name="Liao Z."/>
            <person name="Wang S."/>
            <person name="Yan T."/>
            <person name="Shi P."/>
            <person name="Liu M."/>
            <person name="Fu X."/>
            <person name="Pan Q."/>
            <person name="Wang Y."/>
            <person name="Lv Z."/>
            <person name="Lu X."/>
            <person name="Zhang F."/>
            <person name="Jiang W."/>
            <person name="Ma Y."/>
            <person name="Chen M."/>
            <person name="Hao X."/>
            <person name="Li L."/>
            <person name="Tang Y."/>
            <person name="Lv G."/>
            <person name="Zhou Y."/>
            <person name="Sun X."/>
            <person name="Brodelius P.E."/>
            <person name="Rose J.K.C."/>
            <person name="Tang K."/>
        </authorList>
    </citation>
    <scope>NUCLEOTIDE SEQUENCE [LARGE SCALE GENOMIC DNA]</scope>
    <source>
        <strain evidence="18">cv. Huhao1</strain>
        <tissue evidence="17">Leaf</tissue>
    </source>
</reference>
<keyword evidence="12" id="KW-0342">GTP-binding</keyword>
<keyword evidence="13 14" id="KW-0472">Membrane</keyword>
<dbReference type="GO" id="GO:0005509">
    <property type="term" value="F:calcium ion binding"/>
    <property type="evidence" value="ECO:0007669"/>
    <property type="project" value="InterPro"/>
</dbReference>
<dbReference type="PROSITE" id="PS00018">
    <property type="entry name" value="EF_HAND_1"/>
    <property type="match status" value="1"/>
</dbReference>
<keyword evidence="9" id="KW-0106">Calcium</keyword>
<evidence type="ECO:0000256" key="5">
    <source>
        <dbReference type="ARBA" id="ARBA00022737"/>
    </source>
</evidence>
<evidence type="ECO:0000256" key="2">
    <source>
        <dbReference type="ARBA" id="ARBA00007981"/>
    </source>
</evidence>
<keyword evidence="8" id="KW-0378">Hydrolase</keyword>
<keyword evidence="4" id="KW-0479">Metal-binding</keyword>
<dbReference type="Proteomes" id="UP000245207">
    <property type="component" value="Unassembled WGS sequence"/>
</dbReference>
<name>A0A2U1LRM4_ARTAN</name>
<dbReference type="InterPro" id="IPR020860">
    <property type="entry name" value="MIRO_dom"/>
</dbReference>
<feature type="domain" description="EF-hand" evidence="15">
    <location>
        <begin position="191"/>
        <end position="226"/>
    </location>
</feature>
<comment type="caution">
    <text evidence="17">The sequence shown here is derived from an EMBL/GenBank/DDBJ whole genome shotgun (WGS) entry which is preliminary data.</text>
</comment>
<dbReference type="GO" id="GO:0005525">
    <property type="term" value="F:GTP binding"/>
    <property type="evidence" value="ECO:0007669"/>
    <property type="project" value="UniProtKB-KW"/>
</dbReference>
<evidence type="ECO:0000256" key="11">
    <source>
        <dbReference type="ARBA" id="ARBA00023128"/>
    </source>
</evidence>
<dbReference type="InterPro" id="IPR027417">
    <property type="entry name" value="P-loop_NTPase"/>
</dbReference>
<keyword evidence="10 14" id="KW-1133">Transmembrane helix</keyword>
<evidence type="ECO:0000256" key="4">
    <source>
        <dbReference type="ARBA" id="ARBA00022723"/>
    </source>
</evidence>
<feature type="transmembrane region" description="Helical" evidence="14">
    <location>
        <begin position="493"/>
        <end position="512"/>
    </location>
</feature>
<protein>
    <submittedName>
        <fullName evidence="17">Mitochondrial Rho GTPase</fullName>
    </submittedName>
</protein>
<dbReference type="EMBL" id="PKPP01008079">
    <property type="protein sequence ID" value="PWA51648.1"/>
    <property type="molecule type" value="Genomic_DNA"/>
</dbReference>
<dbReference type="InterPro" id="IPR013567">
    <property type="entry name" value="EF_hand_assoc_2"/>
</dbReference>
<dbReference type="InterPro" id="IPR013566">
    <property type="entry name" value="EF_hand_assoc_1"/>
</dbReference>
<evidence type="ECO:0000313" key="18">
    <source>
        <dbReference type="Proteomes" id="UP000245207"/>
    </source>
</evidence>
<evidence type="ECO:0000256" key="7">
    <source>
        <dbReference type="ARBA" id="ARBA00022787"/>
    </source>
</evidence>
<proteinExistence type="inferred from homology"/>
<keyword evidence="7" id="KW-1000">Mitochondrion outer membrane</keyword>
<dbReference type="Pfam" id="PF08356">
    <property type="entry name" value="EF_assoc_2"/>
    <property type="match status" value="1"/>
</dbReference>
<accession>A0A2U1LRM4</accession>
<keyword evidence="11" id="KW-0496">Mitochondrion</keyword>
<keyword evidence="6" id="KW-0547">Nucleotide-binding</keyword>
<evidence type="ECO:0000259" key="15">
    <source>
        <dbReference type="PROSITE" id="PS50222"/>
    </source>
</evidence>
<evidence type="ECO:0000313" key="17">
    <source>
        <dbReference type="EMBL" id="PWA51648.1"/>
    </source>
</evidence>